<organism evidence="1 2">
    <name type="scientific">Candidatus Zambryskibacteria bacterium RIFCSPLOWO2_12_FULL_45_14</name>
    <dbReference type="NCBI Taxonomy" id="1802778"/>
    <lineage>
        <taxon>Bacteria</taxon>
        <taxon>Candidatus Zambryskiibacteriota</taxon>
    </lineage>
</organism>
<comment type="caution">
    <text evidence="1">The sequence shown here is derived from an EMBL/GenBank/DDBJ whole genome shotgun (WGS) entry which is preliminary data.</text>
</comment>
<sequence length="170" mass="19858">MLYPRIASELLDMGRVDQEMRPGNPRQSKRWDAKVDQRHTNRMKELVKQIGWPTVSKVGHEAAHAAWLLVQHADHDVDFQKKCLTLMKSELETEVERRCIAYLEDRVRVNLGQPQLYGTQFDEVDNNFVPWTIENPEQVDERRLQMGLGTLQEGIEEMYDAYRTETEGST</sequence>
<accession>A0A1G2UWZ3</accession>
<evidence type="ECO:0000313" key="2">
    <source>
        <dbReference type="Proteomes" id="UP000178288"/>
    </source>
</evidence>
<dbReference type="Pfam" id="PF20329">
    <property type="entry name" value="DUF6624"/>
    <property type="match status" value="1"/>
</dbReference>
<reference evidence="1 2" key="1">
    <citation type="journal article" date="2016" name="Nat. Commun.">
        <title>Thousands of microbial genomes shed light on interconnected biogeochemical processes in an aquifer system.</title>
        <authorList>
            <person name="Anantharaman K."/>
            <person name="Brown C.T."/>
            <person name="Hug L.A."/>
            <person name="Sharon I."/>
            <person name="Castelle C.J."/>
            <person name="Probst A.J."/>
            <person name="Thomas B.C."/>
            <person name="Singh A."/>
            <person name="Wilkins M.J."/>
            <person name="Karaoz U."/>
            <person name="Brodie E.L."/>
            <person name="Williams K.H."/>
            <person name="Hubbard S.S."/>
            <person name="Banfield J.F."/>
        </authorList>
    </citation>
    <scope>NUCLEOTIDE SEQUENCE [LARGE SCALE GENOMIC DNA]</scope>
</reference>
<name>A0A1G2UWZ3_9BACT</name>
<dbReference type="EMBL" id="MHWV01000017">
    <property type="protein sequence ID" value="OHB13896.1"/>
    <property type="molecule type" value="Genomic_DNA"/>
</dbReference>
<dbReference type="AlphaFoldDB" id="A0A1G2UWZ3"/>
<evidence type="ECO:0000313" key="1">
    <source>
        <dbReference type="EMBL" id="OHB13896.1"/>
    </source>
</evidence>
<proteinExistence type="predicted"/>
<dbReference type="InterPro" id="IPR046732">
    <property type="entry name" value="DUF6624"/>
</dbReference>
<gene>
    <name evidence="1" type="ORF">A3G05_00255</name>
</gene>
<protein>
    <submittedName>
        <fullName evidence="1">Uncharacterized protein</fullName>
    </submittedName>
</protein>
<dbReference type="Proteomes" id="UP000178288">
    <property type="component" value="Unassembled WGS sequence"/>
</dbReference>